<proteinExistence type="predicted"/>
<gene>
    <name evidence="1" type="ORF">UFOVP111_140</name>
</gene>
<reference evidence="1" key="1">
    <citation type="submission" date="2020-04" db="EMBL/GenBank/DDBJ databases">
        <authorList>
            <person name="Chiriac C."/>
            <person name="Salcher M."/>
            <person name="Ghai R."/>
            <person name="Kavagutti S V."/>
        </authorList>
    </citation>
    <scope>NUCLEOTIDE SEQUENCE</scope>
</reference>
<name>A0A6J5L3C6_9CAUD</name>
<accession>A0A6J5L3C6</accession>
<protein>
    <submittedName>
        <fullName evidence="1">Uncharacterized protein</fullName>
    </submittedName>
</protein>
<sequence length="73" mass="8344">MEIKAWAVDGWDDNRSFNIAYYTTKELAEEAIRFFETCVEGEYGYAIGQVLSGKGPKEVTLVINARFDSEDWV</sequence>
<evidence type="ECO:0000313" key="1">
    <source>
        <dbReference type="EMBL" id="CAB4129034.1"/>
    </source>
</evidence>
<organism evidence="1">
    <name type="scientific">uncultured Caudovirales phage</name>
    <dbReference type="NCBI Taxonomy" id="2100421"/>
    <lineage>
        <taxon>Viruses</taxon>
        <taxon>Duplodnaviria</taxon>
        <taxon>Heunggongvirae</taxon>
        <taxon>Uroviricota</taxon>
        <taxon>Caudoviricetes</taxon>
        <taxon>Peduoviridae</taxon>
        <taxon>Maltschvirus</taxon>
        <taxon>Maltschvirus maltsch</taxon>
    </lineage>
</organism>
<dbReference type="EMBL" id="LR796226">
    <property type="protein sequence ID" value="CAB4129034.1"/>
    <property type="molecule type" value="Genomic_DNA"/>
</dbReference>